<feature type="compositionally biased region" description="Polar residues" evidence="9">
    <location>
        <begin position="706"/>
        <end position="719"/>
    </location>
</feature>
<feature type="compositionally biased region" description="Low complexity" evidence="9">
    <location>
        <begin position="151"/>
        <end position="162"/>
    </location>
</feature>
<keyword evidence="2" id="KW-0479">Metal-binding</keyword>
<dbReference type="InterPro" id="IPR013087">
    <property type="entry name" value="Znf_C2H2_type"/>
</dbReference>
<feature type="region of interest" description="Disordered" evidence="9">
    <location>
        <begin position="249"/>
        <end position="270"/>
    </location>
</feature>
<evidence type="ECO:0000256" key="7">
    <source>
        <dbReference type="ARBA" id="ARBA00023242"/>
    </source>
</evidence>
<dbReference type="InterPro" id="IPR050589">
    <property type="entry name" value="Ikaros_C2H2-ZF"/>
</dbReference>
<evidence type="ECO:0000256" key="2">
    <source>
        <dbReference type="ARBA" id="ARBA00022723"/>
    </source>
</evidence>
<dbReference type="GO" id="GO:0000978">
    <property type="term" value="F:RNA polymerase II cis-regulatory region sequence-specific DNA binding"/>
    <property type="evidence" value="ECO:0007669"/>
    <property type="project" value="TreeGrafter"/>
</dbReference>
<gene>
    <name evidence="11" type="ORF">G7Y89_g13151</name>
</gene>
<evidence type="ECO:0000256" key="4">
    <source>
        <dbReference type="ARBA" id="ARBA00022771"/>
    </source>
</evidence>
<dbReference type="PANTHER" id="PTHR24404">
    <property type="entry name" value="ZINC FINGER PROTEIN"/>
    <property type="match status" value="1"/>
</dbReference>
<feature type="compositionally biased region" description="Basic and acidic residues" evidence="9">
    <location>
        <begin position="519"/>
        <end position="542"/>
    </location>
</feature>
<dbReference type="PROSITE" id="PS50157">
    <property type="entry name" value="ZINC_FINGER_C2H2_2"/>
    <property type="match status" value="1"/>
</dbReference>
<sequence length="1061" mass="116855">MPDWAEEVSMLTLVWQSNIIYFFSRPSDLRANRCVRCSSFVADKSSSPDLLTEIIRPQVRQVTSNAHLRLQNIVPQSASPNDLRTSVLAPPPDRRTCGFIIQVSPCFYPPIASISSSDSGQLYGPTRERGGPSLDFPPQPVEIEVGLVSSSRTLPSPSSSGSNVWDPVFPPHGFGEGSFETSNTARVQQIPLDGRSRAPPPDPLMLWYSTNDGPWIPKDIAHVTAEERTQARQTGNRSILSYGTYRQPNPSDAGSAHYGVPHSDSGYGTRRSVGNTSVFSADVPERDQDCQSLAGHVENYQPFSGYNDTLPARDNRTNESWTATALTTASIDAPNLVCPTCHKTVKTQSELKKHDLRHRKPFKCQVPGCSRKEGFSTTNDLDRHTKSKHPTALRESAPTKKYRCHAQGCKSKDKTWPRLDNFRSHLKRVHGHQLSKEADFEEMIRRAEFWENTNMEIDRDVYFPQRPSFEDSPRPAGPAVHEMVTNTPETSLNWKPAYPNVIDPPEDSLAPKSPGCKSPELDKLDSKAVPQEEKAPMPQVSRRDTVKPLEVFHIPAGVSENKFLESVLAPMSQTESGSKAADSQPPKLSSKLCASGKAVRQNEASSSDAALTEAIRTVLSGSSSDVSIQDSGRISLPSGKMLGNSWNAGTNSAMPAKGQSHFINLVDSPSPGSDSDDSQALQKAEEILKTFRDLGYTLRKEPSLSPKPQNPGSAASNQSHNRVVCQTCKKFIGRPCELKKHMKRHERPYGCTFLTCNKTFGSKNDWKRHENSQHFQAETWRCDEERQDGGVCAKHPSSSSEEATKEKLETCRIGRNCQARFWCGFCVKLVDLKKKSLEAWTERYDHIDDHFMGRHGLRKQGICDWIPVDGSDKPKGGSDSGSPTNTTMMDSPGKESPDSRCGSESERSGSGDPCGVSSDANVAATVGGGSPADAAISLLEQGNRPDSPKRKRSSGSDQLEGRPPKVPKTVGPAKKVEQVVHCCRCNVAHNPKFNQSCTTCNDGHVFCEYCEKDFRSPFIGLLHGLIDPGLASTWAECNPRMFILLKSISFVFLPIAGYRIF</sequence>
<evidence type="ECO:0000256" key="3">
    <source>
        <dbReference type="ARBA" id="ARBA00022737"/>
    </source>
</evidence>
<feature type="region of interest" description="Disordered" evidence="9">
    <location>
        <begin position="488"/>
        <end position="542"/>
    </location>
</feature>
<feature type="region of interest" description="Disordered" evidence="9">
    <location>
        <begin position="868"/>
        <end position="972"/>
    </location>
</feature>
<dbReference type="OrthoDB" id="6077919at2759"/>
<dbReference type="Proteomes" id="UP000566819">
    <property type="component" value="Unassembled WGS sequence"/>
</dbReference>
<evidence type="ECO:0000256" key="5">
    <source>
        <dbReference type="ARBA" id="ARBA00022833"/>
    </source>
</evidence>
<proteinExistence type="predicted"/>
<comment type="caution">
    <text evidence="11">The sequence shown here is derived from an EMBL/GenBank/DDBJ whole genome shotgun (WGS) entry which is preliminary data.</text>
</comment>
<name>A0A8H4VWB7_9HELO</name>
<feature type="region of interest" description="Disordered" evidence="9">
    <location>
        <begin position="574"/>
        <end position="608"/>
    </location>
</feature>
<keyword evidence="5" id="KW-0862">Zinc</keyword>
<keyword evidence="7" id="KW-0539">Nucleus</keyword>
<dbReference type="PROSITE" id="PS00028">
    <property type="entry name" value="ZINC_FINGER_C2H2_1"/>
    <property type="match status" value="3"/>
</dbReference>
<evidence type="ECO:0000256" key="6">
    <source>
        <dbReference type="ARBA" id="ARBA00023125"/>
    </source>
</evidence>
<feature type="compositionally biased region" description="Basic and acidic residues" evidence="9">
    <location>
        <begin position="892"/>
        <end position="909"/>
    </location>
</feature>
<accession>A0A8H4VWB7</accession>
<feature type="region of interest" description="Disordered" evidence="9">
    <location>
        <begin position="151"/>
        <end position="179"/>
    </location>
</feature>
<dbReference type="PANTHER" id="PTHR24404:SF114">
    <property type="entry name" value="KLUMPFUSS, ISOFORM B-RELATED"/>
    <property type="match status" value="1"/>
</dbReference>
<feature type="domain" description="C2H2-type" evidence="10">
    <location>
        <begin position="749"/>
        <end position="779"/>
    </location>
</feature>
<keyword evidence="6" id="KW-0238">DNA-binding</keyword>
<evidence type="ECO:0000259" key="10">
    <source>
        <dbReference type="PROSITE" id="PS50157"/>
    </source>
</evidence>
<dbReference type="SMART" id="SM00355">
    <property type="entry name" value="ZnF_C2H2"/>
    <property type="match status" value="5"/>
</dbReference>
<evidence type="ECO:0000256" key="1">
    <source>
        <dbReference type="ARBA" id="ARBA00004123"/>
    </source>
</evidence>
<feature type="compositionally biased region" description="Basic and acidic residues" evidence="9">
    <location>
        <begin position="375"/>
        <end position="384"/>
    </location>
</feature>
<feature type="region of interest" description="Disordered" evidence="9">
    <location>
        <begin position="699"/>
        <end position="719"/>
    </location>
</feature>
<keyword evidence="3" id="KW-0677">Repeat</keyword>
<dbReference type="GO" id="GO:0005634">
    <property type="term" value="C:nucleus"/>
    <property type="evidence" value="ECO:0007669"/>
    <property type="project" value="UniProtKB-SubCell"/>
</dbReference>
<comment type="subcellular location">
    <subcellularLocation>
        <location evidence="1">Nucleus</location>
    </subcellularLocation>
</comment>
<dbReference type="GO" id="GO:0003700">
    <property type="term" value="F:DNA-binding transcription factor activity"/>
    <property type="evidence" value="ECO:0007669"/>
    <property type="project" value="TreeGrafter"/>
</dbReference>
<keyword evidence="4 8" id="KW-0863">Zinc-finger</keyword>
<protein>
    <recommendedName>
        <fullName evidence="10">C2H2-type domain-containing protein</fullName>
    </recommendedName>
</protein>
<organism evidence="11 12">
    <name type="scientific">Cudoniella acicularis</name>
    <dbReference type="NCBI Taxonomy" id="354080"/>
    <lineage>
        <taxon>Eukaryota</taxon>
        <taxon>Fungi</taxon>
        <taxon>Dikarya</taxon>
        <taxon>Ascomycota</taxon>
        <taxon>Pezizomycotina</taxon>
        <taxon>Leotiomycetes</taxon>
        <taxon>Helotiales</taxon>
        <taxon>Tricladiaceae</taxon>
        <taxon>Cudoniella</taxon>
    </lineage>
</organism>
<evidence type="ECO:0000256" key="9">
    <source>
        <dbReference type="SAM" id="MobiDB-lite"/>
    </source>
</evidence>
<evidence type="ECO:0000313" key="11">
    <source>
        <dbReference type="EMBL" id="KAF4625018.1"/>
    </source>
</evidence>
<reference evidence="11 12" key="1">
    <citation type="submission" date="2020-03" db="EMBL/GenBank/DDBJ databases">
        <title>Draft Genome Sequence of Cudoniella acicularis.</title>
        <authorList>
            <person name="Buettner E."/>
            <person name="Kellner H."/>
        </authorList>
    </citation>
    <scope>NUCLEOTIDE SEQUENCE [LARGE SCALE GENOMIC DNA]</scope>
    <source>
        <strain evidence="11 12">DSM 108380</strain>
    </source>
</reference>
<evidence type="ECO:0000256" key="8">
    <source>
        <dbReference type="PROSITE-ProRule" id="PRU00042"/>
    </source>
</evidence>
<feature type="region of interest" description="Disordered" evidence="9">
    <location>
        <begin position="662"/>
        <end position="681"/>
    </location>
</feature>
<dbReference type="EMBL" id="JAAMPI010001486">
    <property type="protein sequence ID" value="KAF4625018.1"/>
    <property type="molecule type" value="Genomic_DNA"/>
</dbReference>
<dbReference type="GO" id="GO:0008270">
    <property type="term" value="F:zinc ion binding"/>
    <property type="evidence" value="ECO:0007669"/>
    <property type="project" value="UniProtKB-KW"/>
</dbReference>
<keyword evidence="12" id="KW-1185">Reference proteome</keyword>
<dbReference type="AlphaFoldDB" id="A0A8H4VWB7"/>
<dbReference type="InterPro" id="IPR036236">
    <property type="entry name" value="Znf_C2H2_sf"/>
</dbReference>
<dbReference type="GO" id="GO:0006357">
    <property type="term" value="P:regulation of transcription by RNA polymerase II"/>
    <property type="evidence" value="ECO:0007669"/>
    <property type="project" value="TreeGrafter"/>
</dbReference>
<dbReference type="Gene3D" id="3.30.160.60">
    <property type="entry name" value="Classic Zinc Finger"/>
    <property type="match status" value="2"/>
</dbReference>
<dbReference type="SUPFAM" id="SSF57667">
    <property type="entry name" value="beta-beta-alpha zinc fingers"/>
    <property type="match status" value="1"/>
</dbReference>
<evidence type="ECO:0000313" key="12">
    <source>
        <dbReference type="Proteomes" id="UP000566819"/>
    </source>
</evidence>
<feature type="region of interest" description="Disordered" evidence="9">
    <location>
        <begin position="375"/>
        <end position="399"/>
    </location>
</feature>